<dbReference type="Pfam" id="PF00067">
    <property type="entry name" value="p450"/>
    <property type="match status" value="1"/>
</dbReference>
<dbReference type="PANTHER" id="PTHR46696:SF1">
    <property type="entry name" value="CYTOCHROME P450 YJIB-RELATED"/>
    <property type="match status" value="1"/>
</dbReference>
<protein>
    <submittedName>
        <fullName evidence="4">Cytochrome P450</fullName>
    </submittedName>
</protein>
<keyword evidence="3" id="KW-0349">Heme</keyword>
<keyword evidence="3" id="KW-0560">Oxidoreductase</keyword>
<evidence type="ECO:0000313" key="4">
    <source>
        <dbReference type="EMBL" id="QBM23903.1"/>
    </source>
</evidence>
<sequence length="413" mass="46034">MSALTSKSVLRPRAGGPRKWAEQRFMTALPYFFSLLRCVKPVWNVAGMTLTSRYDHVREVFATEAKFGVMYKQKLDIIMGGEPFFLGTDDRSQHHDDTAALCKVILPSDLQRLASDVEERATRIINTNKGQIEIVNDLTRQVSFDFLATYLGIPSPANGDLRVWATRLFEFLFADGGNDLALRAEVDEIAPALRAHIDAIITLRKQNKGDDDVLARCLTLQSAHEPGFSDVQIRTALMGMIVGGPPQPPMVLPQAMEQLLKRPQILAEAQAAARNNDDETLRRYVLEAMRFDPLGPGLWRVALTDVTLARGTRHEVTIKAGSHVLAAFASAMMDSRRISNPKAFNPHRPAADYMHFGYGLHACFGRYINLATLHLMLKPLLKQPGLRRAPGADGKLSKNGPFAERLVVRYDFD</sequence>
<dbReference type="PROSITE" id="PS00086">
    <property type="entry name" value="CYTOCHROME_P450"/>
    <property type="match status" value="1"/>
</dbReference>
<dbReference type="EMBL" id="CP037864">
    <property type="protein sequence ID" value="QBM23903.1"/>
    <property type="molecule type" value="Genomic_DNA"/>
</dbReference>
<dbReference type="GO" id="GO:0004497">
    <property type="term" value="F:monooxygenase activity"/>
    <property type="evidence" value="ECO:0007669"/>
    <property type="project" value="UniProtKB-KW"/>
</dbReference>
<dbReference type="GO" id="GO:0005506">
    <property type="term" value="F:iron ion binding"/>
    <property type="evidence" value="ECO:0007669"/>
    <property type="project" value="InterPro"/>
</dbReference>
<reference evidence="4 5" key="1">
    <citation type="submission" date="2019-03" db="EMBL/GenBank/DDBJ databases">
        <title>Complete genome sequence of an arsenate-respiring bacteria, Citrobacter sp. LY-1.</title>
        <authorList>
            <person name="Wang H."/>
            <person name="Liu Y."/>
            <person name="Li Q."/>
            <person name="Huang J."/>
        </authorList>
    </citation>
    <scope>NUCLEOTIDE SEQUENCE [LARGE SCALE GENOMIC DNA]</scope>
    <source>
        <strain evidence="4 5">LY-1</strain>
    </source>
</reference>
<dbReference type="InterPro" id="IPR017972">
    <property type="entry name" value="Cyt_P450_CS"/>
</dbReference>
<keyword evidence="5" id="KW-1185">Reference proteome</keyword>
<dbReference type="InterPro" id="IPR001128">
    <property type="entry name" value="Cyt_P450"/>
</dbReference>
<gene>
    <name evidence="4" type="ORF">E1B03_16290</name>
</gene>
<keyword evidence="3" id="KW-0408">Iron</keyword>
<dbReference type="Proteomes" id="UP000293850">
    <property type="component" value="Chromosome"/>
</dbReference>
<dbReference type="GO" id="GO:0020037">
    <property type="term" value="F:heme binding"/>
    <property type="evidence" value="ECO:0007669"/>
    <property type="project" value="InterPro"/>
</dbReference>
<dbReference type="RefSeq" id="WP_133086575.1">
    <property type="nucleotide sequence ID" value="NZ_CP037864.1"/>
</dbReference>
<keyword evidence="3" id="KW-0479">Metal-binding</keyword>
<comment type="cofactor">
    <cofactor evidence="1">
        <name>heme</name>
        <dbReference type="ChEBI" id="CHEBI:30413"/>
    </cofactor>
</comment>
<dbReference type="Gene3D" id="1.10.630.10">
    <property type="entry name" value="Cytochrome P450"/>
    <property type="match status" value="1"/>
</dbReference>
<organism evidence="4 5">
    <name type="scientific">Citrobacter arsenatis</name>
    <dbReference type="NCBI Taxonomy" id="2546350"/>
    <lineage>
        <taxon>Bacteria</taxon>
        <taxon>Pseudomonadati</taxon>
        <taxon>Pseudomonadota</taxon>
        <taxon>Gammaproteobacteria</taxon>
        <taxon>Enterobacterales</taxon>
        <taxon>Enterobacteriaceae</taxon>
        <taxon>Citrobacter</taxon>
    </lineage>
</organism>
<dbReference type="PANTHER" id="PTHR46696">
    <property type="entry name" value="P450, PUTATIVE (EUROFUNG)-RELATED"/>
    <property type="match status" value="1"/>
</dbReference>
<dbReference type="SUPFAM" id="SSF48264">
    <property type="entry name" value="Cytochrome P450"/>
    <property type="match status" value="1"/>
</dbReference>
<accession>A0A4P6WP29</accession>
<evidence type="ECO:0000313" key="5">
    <source>
        <dbReference type="Proteomes" id="UP000293850"/>
    </source>
</evidence>
<dbReference type="KEGG" id="cars:E1B03_16290"/>
<name>A0A4P6WP29_9ENTR</name>
<comment type="similarity">
    <text evidence="2 3">Belongs to the cytochrome P450 family.</text>
</comment>
<dbReference type="AlphaFoldDB" id="A0A4P6WP29"/>
<evidence type="ECO:0000256" key="1">
    <source>
        <dbReference type="ARBA" id="ARBA00001971"/>
    </source>
</evidence>
<dbReference type="InterPro" id="IPR036396">
    <property type="entry name" value="Cyt_P450_sf"/>
</dbReference>
<proteinExistence type="inferred from homology"/>
<dbReference type="GO" id="GO:0016705">
    <property type="term" value="F:oxidoreductase activity, acting on paired donors, with incorporation or reduction of molecular oxygen"/>
    <property type="evidence" value="ECO:0007669"/>
    <property type="project" value="InterPro"/>
</dbReference>
<evidence type="ECO:0000256" key="2">
    <source>
        <dbReference type="ARBA" id="ARBA00010617"/>
    </source>
</evidence>
<evidence type="ECO:0000256" key="3">
    <source>
        <dbReference type="RuleBase" id="RU000461"/>
    </source>
</evidence>
<keyword evidence="3" id="KW-0503">Monooxygenase</keyword>